<evidence type="ECO:0000313" key="1">
    <source>
        <dbReference type="EMBL" id="SUZ60844.1"/>
    </source>
</evidence>
<dbReference type="AlphaFoldDB" id="A0A381P2T0"/>
<sequence length="174" mass="18257">MILLIAGLIVAALVSGVLLQSWDDMSGVLDQRGKQGMEDVKTRVSLASDPINIGWSANHDNVAGNETAIIHLQNSGDTFLDVDDVGVILNGSVMIVTKCDCVTQWLPGEIVEFTIQGSVLGGLGAAPPDYFPASECGPDPCEGTYDVYLTVTVTSTSGSYAGVDVLREVVRIAA</sequence>
<dbReference type="GO" id="GO:0005198">
    <property type="term" value="F:structural molecule activity"/>
    <property type="evidence" value="ECO:0007669"/>
    <property type="project" value="InterPro"/>
</dbReference>
<evidence type="ECO:0008006" key="2">
    <source>
        <dbReference type="Google" id="ProtNLM"/>
    </source>
</evidence>
<accession>A0A381P2T0</accession>
<dbReference type="Pfam" id="PF01917">
    <property type="entry name" value="Flagellin_arch-type"/>
    <property type="match status" value="1"/>
</dbReference>
<dbReference type="GO" id="GO:0097588">
    <property type="term" value="P:archaeal or bacterial-type flagellum-dependent cell motility"/>
    <property type="evidence" value="ECO:0007669"/>
    <property type="project" value="InterPro"/>
</dbReference>
<name>A0A381P2T0_9ZZZZ</name>
<proteinExistence type="predicted"/>
<organism evidence="1">
    <name type="scientific">marine metagenome</name>
    <dbReference type="NCBI Taxonomy" id="408172"/>
    <lineage>
        <taxon>unclassified sequences</taxon>
        <taxon>metagenomes</taxon>
        <taxon>ecological metagenomes</taxon>
    </lineage>
</organism>
<protein>
    <recommendedName>
        <fullName evidence="2">Archaeal Type IV pilin N-terminal domain-containing protein</fullName>
    </recommendedName>
</protein>
<dbReference type="EMBL" id="UINC01000768">
    <property type="protein sequence ID" value="SUZ60844.1"/>
    <property type="molecule type" value="Genomic_DNA"/>
</dbReference>
<dbReference type="InterPro" id="IPR002774">
    <property type="entry name" value="Flagellin_arc-type"/>
</dbReference>
<gene>
    <name evidence="1" type="ORF">METZ01_LOCUS13698</name>
</gene>
<reference evidence="1" key="1">
    <citation type="submission" date="2018-05" db="EMBL/GenBank/DDBJ databases">
        <authorList>
            <person name="Lanie J.A."/>
            <person name="Ng W.-L."/>
            <person name="Kazmierczak K.M."/>
            <person name="Andrzejewski T.M."/>
            <person name="Davidsen T.M."/>
            <person name="Wayne K.J."/>
            <person name="Tettelin H."/>
            <person name="Glass J.I."/>
            <person name="Rusch D."/>
            <person name="Podicherti R."/>
            <person name="Tsui H.-C.T."/>
            <person name="Winkler M.E."/>
        </authorList>
    </citation>
    <scope>NUCLEOTIDE SEQUENCE</scope>
</reference>